<comment type="caution">
    <text evidence="2">The sequence shown here is derived from an EMBL/GenBank/DDBJ whole genome shotgun (WGS) entry which is preliminary data.</text>
</comment>
<accession>A0AAN8ZRR0</accession>
<organism evidence="2 3">
    <name type="scientific">Halocaridina rubra</name>
    <name type="common">Hawaiian red shrimp</name>
    <dbReference type="NCBI Taxonomy" id="373956"/>
    <lineage>
        <taxon>Eukaryota</taxon>
        <taxon>Metazoa</taxon>
        <taxon>Ecdysozoa</taxon>
        <taxon>Arthropoda</taxon>
        <taxon>Crustacea</taxon>
        <taxon>Multicrustacea</taxon>
        <taxon>Malacostraca</taxon>
        <taxon>Eumalacostraca</taxon>
        <taxon>Eucarida</taxon>
        <taxon>Decapoda</taxon>
        <taxon>Pleocyemata</taxon>
        <taxon>Caridea</taxon>
        <taxon>Atyoidea</taxon>
        <taxon>Atyidae</taxon>
        <taxon>Halocaridina</taxon>
    </lineage>
</organism>
<dbReference type="AlphaFoldDB" id="A0AAN8ZRR0"/>
<comment type="similarity">
    <text evidence="1">Belongs to the UPF0462 family.</text>
</comment>
<sequence>PLEYNITTTWNGGEIDHKPVQLTFTGSEDGKYLDMDISAPFFNDSSKPPGPSGQPFFGLWEYE</sequence>
<evidence type="ECO:0000313" key="2">
    <source>
        <dbReference type="EMBL" id="KAK7065811.1"/>
    </source>
</evidence>
<gene>
    <name evidence="2" type="ORF">SK128_004471</name>
</gene>
<dbReference type="PANTHER" id="PTHR31475">
    <property type="entry name" value="UPF0462 PROTEIN"/>
    <property type="match status" value="1"/>
</dbReference>
<evidence type="ECO:0000256" key="1">
    <source>
        <dbReference type="ARBA" id="ARBA00038085"/>
    </source>
</evidence>
<proteinExistence type="inferred from homology"/>
<protein>
    <submittedName>
        <fullName evidence="2">Uncharacterized protein</fullName>
    </submittedName>
</protein>
<dbReference type="PANTHER" id="PTHR31475:SF5">
    <property type="entry name" value="UPF0462 PROTEIN C4ORF33 HOMOLOG"/>
    <property type="match status" value="1"/>
</dbReference>
<evidence type="ECO:0000313" key="3">
    <source>
        <dbReference type="Proteomes" id="UP001381693"/>
    </source>
</evidence>
<feature type="non-terminal residue" evidence="2">
    <location>
        <position position="1"/>
    </location>
</feature>
<name>A0AAN8ZRR0_HALRR</name>
<dbReference type="Proteomes" id="UP001381693">
    <property type="component" value="Unassembled WGS sequence"/>
</dbReference>
<feature type="non-terminal residue" evidence="2">
    <location>
        <position position="63"/>
    </location>
</feature>
<keyword evidence="3" id="KW-1185">Reference proteome</keyword>
<reference evidence="2 3" key="1">
    <citation type="submission" date="2023-11" db="EMBL/GenBank/DDBJ databases">
        <title>Halocaridina rubra genome assembly.</title>
        <authorList>
            <person name="Smith C."/>
        </authorList>
    </citation>
    <scope>NUCLEOTIDE SEQUENCE [LARGE SCALE GENOMIC DNA]</scope>
    <source>
        <strain evidence="2">EP-1</strain>
        <tissue evidence="2">Whole</tissue>
    </source>
</reference>
<dbReference type="EMBL" id="JAXCGZ010019821">
    <property type="protein sequence ID" value="KAK7065811.1"/>
    <property type="molecule type" value="Genomic_DNA"/>
</dbReference>